<keyword evidence="5" id="KW-1185">Reference proteome</keyword>
<dbReference type="OrthoDB" id="441660at2759"/>
<dbReference type="PROSITE" id="PS50041">
    <property type="entry name" value="C_TYPE_LECTIN_2"/>
    <property type="match status" value="1"/>
</dbReference>
<proteinExistence type="predicted"/>
<keyword evidence="1" id="KW-0430">Lectin</keyword>
<dbReference type="InterPro" id="IPR016186">
    <property type="entry name" value="C-type_lectin-like/link_sf"/>
</dbReference>
<feature type="non-terminal residue" evidence="4">
    <location>
        <position position="1"/>
    </location>
</feature>
<evidence type="ECO:0000256" key="2">
    <source>
        <dbReference type="SAM" id="MobiDB-lite"/>
    </source>
</evidence>
<evidence type="ECO:0000259" key="3">
    <source>
        <dbReference type="PROSITE" id="PS50041"/>
    </source>
</evidence>
<feature type="region of interest" description="Disordered" evidence="2">
    <location>
        <begin position="89"/>
        <end position="114"/>
    </location>
</feature>
<accession>A0A8J6AEQ5</accession>
<dbReference type="InterPro" id="IPR001304">
    <property type="entry name" value="C-type_lectin-like"/>
</dbReference>
<dbReference type="Proteomes" id="UP000700334">
    <property type="component" value="Unassembled WGS sequence"/>
</dbReference>
<dbReference type="InterPro" id="IPR050111">
    <property type="entry name" value="C-type_lectin/snaclec_domain"/>
</dbReference>
<feature type="domain" description="C-type lectin" evidence="3">
    <location>
        <begin position="24"/>
        <end position="85"/>
    </location>
</feature>
<dbReference type="Pfam" id="PF00059">
    <property type="entry name" value="Lectin_C"/>
    <property type="match status" value="1"/>
</dbReference>
<sequence>LIDAFGSHIEIIMRPSCAAGWFYHKSHCYGYFRKMRTWSDAELECQSQGNGAHLASILSLEETTAIAKYITRYQKTEHVWIGLYDAKKVTSDPSHRHPGKARETTPSRSGLPVH</sequence>
<dbReference type="PANTHER" id="PTHR22803">
    <property type="entry name" value="MANNOSE, PHOSPHOLIPASE, LECTIN RECEPTOR RELATED"/>
    <property type="match status" value="1"/>
</dbReference>
<dbReference type="GO" id="GO:0030246">
    <property type="term" value="F:carbohydrate binding"/>
    <property type="evidence" value="ECO:0007669"/>
    <property type="project" value="UniProtKB-KW"/>
</dbReference>
<dbReference type="Gene3D" id="3.10.100.10">
    <property type="entry name" value="Mannose-Binding Protein A, subunit A"/>
    <property type="match status" value="1"/>
</dbReference>
<dbReference type="SMART" id="SM00034">
    <property type="entry name" value="CLECT"/>
    <property type="match status" value="1"/>
</dbReference>
<dbReference type="PRINTS" id="PR01504">
    <property type="entry name" value="PNCREATITSAP"/>
</dbReference>
<comment type="caution">
    <text evidence="4">The sequence shown here is derived from an EMBL/GenBank/DDBJ whole genome shotgun (WGS) entry which is preliminary data.</text>
</comment>
<evidence type="ECO:0000256" key="1">
    <source>
        <dbReference type="ARBA" id="ARBA00022734"/>
    </source>
</evidence>
<dbReference type="SUPFAM" id="SSF56436">
    <property type="entry name" value="C-type lectin-like"/>
    <property type="match status" value="1"/>
</dbReference>
<protein>
    <submittedName>
        <fullName evidence="4">Regenerating islet-derived protein 4</fullName>
    </submittedName>
</protein>
<feature type="compositionally biased region" description="Basic and acidic residues" evidence="2">
    <location>
        <begin position="89"/>
        <end position="105"/>
    </location>
</feature>
<gene>
    <name evidence="4" type="ORF">J0S82_015723</name>
</gene>
<organism evidence="4 5">
    <name type="scientific">Galemys pyrenaicus</name>
    <name type="common">Iberian desman</name>
    <name type="synonym">Pyrenean desman</name>
    <dbReference type="NCBI Taxonomy" id="202257"/>
    <lineage>
        <taxon>Eukaryota</taxon>
        <taxon>Metazoa</taxon>
        <taxon>Chordata</taxon>
        <taxon>Craniata</taxon>
        <taxon>Vertebrata</taxon>
        <taxon>Euteleostomi</taxon>
        <taxon>Mammalia</taxon>
        <taxon>Eutheria</taxon>
        <taxon>Laurasiatheria</taxon>
        <taxon>Eulipotyphla</taxon>
        <taxon>Talpidae</taxon>
        <taxon>Galemys</taxon>
    </lineage>
</organism>
<name>A0A8J6AEQ5_GALPY</name>
<dbReference type="AlphaFoldDB" id="A0A8J6AEQ5"/>
<evidence type="ECO:0000313" key="5">
    <source>
        <dbReference type="Proteomes" id="UP000700334"/>
    </source>
</evidence>
<dbReference type="EMBL" id="JAGFMF010011645">
    <property type="protein sequence ID" value="KAG8517652.1"/>
    <property type="molecule type" value="Genomic_DNA"/>
</dbReference>
<reference evidence="4" key="1">
    <citation type="journal article" date="2021" name="Evol. Appl.">
        <title>The genome of the Pyrenean desman and the effects of bottlenecks and inbreeding on the genomic landscape of an endangered species.</title>
        <authorList>
            <person name="Escoda L."/>
            <person name="Castresana J."/>
        </authorList>
    </citation>
    <scope>NUCLEOTIDE SEQUENCE</scope>
    <source>
        <strain evidence="4">IBE-C5619</strain>
    </source>
</reference>
<dbReference type="InterPro" id="IPR016187">
    <property type="entry name" value="CTDL_fold"/>
</dbReference>
<evidence type="ECO:0000313" key="4">
    <source>
        <dbReference type="EMBL" id="KAG8517652.1"/>
    </source>
</evidence>